<feature type="transmembrane region" description="Helical" evidence="7">
    <location>
        <begin position="298"/>
        <end position="321"/>
    </location>
</feature>
<keyword evidence="4" id="KW-0067">ATP-binding</keyword>
<dbReference type="Gene3D" id="1.20.1560.10">
    <property type="entry name" value="ABC transporter type 1, transmembrane domain"/>
    <property type="match status" value="1"/>
</dbReference>
<evidence type="ECO:0000256" key="4">
    <source>
        <dbReference type="ARBA" id="ARBA00022840"/>
    </source>
</evidence>
<dbReference type="SUPFAM" id="SSF52540">
    <property type="entry name" value="P-loop containing nucleoside triphosphate hydrolases"/>
    <property type="match status" value="1"/>
</dbReference>
<keyword evidence="3" id="KW-0547">Nucleotide-binding</keyword>
<evidence type="ECO:0000256" key="7">
    <source>
        <dbReference type="SAM" id="Phobius"/>
    </source>
</evidence>
<dbReference type="InterPro" id="IPR003593">
    <property type="entry name" value="AAA+_ATPase"/>
</dbReference>
<reference evidence="9" key="1">
    <citation type="journal article" date="2014" name="Int. J. Syst. Evol. Microbiol.">
        <title>Complete genome sequence of Corynebacterium casei LMG S-19264T (=DSM 44701T), isolated from a smear-ripened cheese.</title>
        <authorList>
            <consortium name="US DOE Joint Genome Institute (JGI-PGF)"/>
            <person name="Walter F."/>
            <person name="Albersmeier A."/>
            <person name="Kalinowski J."/>
            <person name="Ruckert C."/>
        </authorList>
    </citation>
    <scope>NUCLEOTIDE SEQUENCE</scope>
    <source>
        <strain evidence="9">VKM Ac-1321</strain>
    </source>
</reference>
<keyword evidence="5 7" id="KW-1133">Transmembrane helix</keyword>
<feature type="transmembrane region" description="Helical" evidence="7">
    <location>
        <begin position="35"/>
        <end position="62"/>
    </location>
</feature>
<feature type="transmembrane region" description="Helical" evidence="7">
    <location>
        <begin position="74"/>
        <end position="94"/>
    </location>
</feature>
<evidence type="ECO:0000313" key="9">
    <source>
        <dbReference type="EMBL" id="GLL02134.1"/>
    </source>
</evidence>
<dbReference type="AlphaFoldDB" id="A0A9W6KKE8"/>
<dbReference type="PANTHER" id="PTHR43394">
    <property type="entry name" value="ATP-DEPENDENT PERMEASE MDL1, MITOCHONDRIAL"/>
    <property type="match status" value="1"/>
</dbReference>
<dbReference type="GO" id="GO:0016887">
    <property type="term" value="F:ATP hydrolysis activity"/>
    <property type="evidence" value="ECO:0007669"/>
    <property type="project" value="InterPro"/>
</dbReference>
<dbReference type="GO" id="GO:0005524">
    <property type="term" value="F:ATP binding"/>
    <property type="evidence" value="ECO:0007669"/>
    <property type="project" value="UniProtKB-KW"/>
</dbReference>
<keyword evidence="6 7" id="KW-0472">Membrane</keyword>
<dbReference type="PANTHER" id="PTHR43394:SF1">
    <property type="entry name" value="ATP-BINDING CASSETTE SUB-FAMILY B MEMBER 10, MITOCHONDRIAL"/>
    <property type="match status" value="1"/>
</dbReference>
<feature type="transmembrane region" description="Helical" evidence="7">
    <location>
        <begin position="268"/>
        <end position="286"/>
    </location>
</feature>
<dbReference type="Pfam" id="PF00005">
    <property type="entry name" value="ABC_tran"/>
    <property type="match status" value="1"/>
</dbReference>
<name>A0A9W6KKE8_9ACTN</name>
<sequence length="619" mass="66163">MRERESVRRQASYGIHSAVLLTRLVWSVPKRDVMPFAGLLLLSSLVGVAQPVLLGSVIGGIVKVASGREGLGRLIALLFGLLATLLVNAALQAGTAVAATRLERSADGVVRQRIRSVTATDPGMSRIEDPAVRDDAVSVREGAHGVALGAAAADGVRVVFQYVNALLLAAVVAEASVPSAAVLLGAIVLARLFSVNLGVRRGIPRLATSAIEQRAVYFRELIMGSRSAKEVRVFGTGEWLINEMTGLWNSFYGPVFAVRRGYLWQFTLLYLGLAAAYLLALLPLMLATVDGREALARFAAALSAAAVMLLCVAQTFTRYLLVGEPLRAYERLQAHAPDGVPPAGPAHVPATAPIGEIRFEGVVFHYPGSAVRVFDGLDLVLRARESVGLVGINGAGKTTLVKLLARMYEPDAGRILVDGVDLRTLDAGEWRSRLAVLFQDFVRYELSMADNIRFGRLTLPSDSAVLEEVVHEAGLDDVVARLPAGLSTPLSTSYRGGTDLSGGEWQRTALARALYALRGGAGVLVLDEPTAAYDIRAEEELFSRFLDLTKGVTTLLISHRLSAVRRAQRIIVLSGGRIVEDGTHAALMTLGGTYAEMFKLQARTVRDGADASSPRSAAR</sequence>
<accession>A0A9W6KKE8</accession>
<evidence type="ECO:0000259" key="8">
    <source>
        <dbReference type="PROSITE" id="PS50893"/>
    </source>
</evidence>
<dbReference type="EMBL" id="BSFP01000021">
    <property type="protein sequence ID" value="GLL02134.1"/>
    <property type="molecule type" value="Genomic_DNA"/>
</dbReference>
<keyword evidence="2 7" id="KW-0812">Transmembrane</keyword>
<dbReference type="Gene3D" id="3.40.50.300">
    <property type="entry name" value="P-loop containing nucleotide triphosphate hydrolases"/>
    <property type="match status" value="1"/>
</dbReference>
<comment type="caution">
    <text evidence="9">The sequence shown here is derived from an EMBL/GenBank/DDBJ whole genome shotgun (WGS) entry which is preliminary data.</text>
</comment>
<evidence type="ECO:0000256" key="2">
    <source>
        <dbReference type="ARBA" id="ARBA00022692"/>
    </source>
</evidence>
<comment type="subcellular location">
    <subcellularLocation>
        <location evidence="1">Cell membrane</location>
        <topology evidence="1">Multi-pass membrane protein</topology>
    </subcellularLocation>
</comment>
<gene>
    <name evidence="9" type="ORF">GCM10017581_038760</name>
</gene>
<dbReference type="SMART" id="SM00382">
    <property type="entry name" value="AAA"/>
    <property type="match status" value="1"/>
</dbReference>
<proteinExistence type="predicted"/>
<evidence type="ECO:0000256" key="6">
    <source>
        <dbReference type="ARBA" id="ARBA00023136"/>
    </source>
</evidence>
<keyword evidence="10" id="KW-1185">Reference proteome</keyword>
<reference evidence="9" key="2">
    <citation type="submission" date="2023-01" db="EMBL/GenBank/DDBJ databases">
        <authorList>
            <person name="Sun Q."/>
            <person name="Evtushenko L."/>
        </authorList>
    </citation>
    <scope>NUCLEOTIDE SEQUENCE</scope>
    <source>
        <strain evidence="9">VKM Ac-1321</strain>
    </source>
</reference>
<evidence type="ECO:0000256" key="5">
    <source>
        <dbReference type="ARBA" id="ARBA00022989"/>
    </source>
</evidence>
<dbReference type="RefSeq" id="WP_271189222.1">
    <property type="nucleotide sequence ID" value="NZ_BSFP01000021.1"/>
</dbReference>
<dbReference type="InterPro" id="IPR036640">
    <property type="entry name" value="ABC1_TM_sf"/>
</dbReference>
<feature type="domain" description="ABC transporter" evidence="8">
    <location>
        <begin position="357"/>
        <end position="600"/>
    </location>
</feature>
<evidence type="ECO:0000256" key="3">
    <source>
        <dbReference type="ARBA" id="ARBA00022741"/>
    </source>
</evidence>
<dbReference type="Proteomes" id="UP001143480">
    <property type="component" value="Unassembled WGS sequence"/>
</dbReference>
<dbReference type="PROSITE" id="PS50893">
    <property type="entry name" value="ABC_TRANSPORTER_2"/>
    <property type="match status" value="1"/>
</dbReference>
<evidence type="ECO:0000313" key="10">
    <source>
        <dbReference type="Proteomes" id="UP001143480"/>
    </source>
</evidence>
<evidence type="ECO:0000256" key="1">
    <source>
        <dbReference type="ARBA" id="ARBA00004651"/>
    </source>
</evidence>
<organism evidence="9 10">
    <name type="scientific">Dactylosporangium matsuzakiense</name>
    <dbReference type="NCBI Taxonomy" id="53360"/>
    <lineage>
        <taxon>Bacteria</taxon>
        <taxon>Bacillati</taxon>
        <taxon>Actinomycetota</taxon>
        <taxon>Actinomycetes</taxon>
        <taxon>Micromonosporales</taxon>
        <taxon>Micromonosporaceae</taxon>
        <taxon>Dactylosporangium</taxon>
    </lineage>
</organism>
<feature type="transmembrane region" description="Helical" evidence="7">
    <location>
        <begin position="165"/>
        <end position="193"/>
    </location>
</feature>
<dbReference type="InterPro" id="IPR003439">
    <property type="entry name" value="ABC_transporter-like_ATP-bd"/>
</dbReference>
<dbReference type="GO" id="GO:0015421">
    <property type="term" value="F:ABC-type oligopeptide transporter activity"/>
    <property type="evidence" value="ECO:0007669"/>
    <property type="project" value="TreeGrafter"/>
</dbReference>
<dbReference type="InterPro" id="IPR039421">
    <property type="entry name" value="Type_1_exporter"/>
</dbReference>
<dbReference type="InterPro" id="IPR027417">
    <property type="entry name" value="P-loop_NTPase"/>
</dbReference>
<dbReference type="SUPFAM" id="SSF90123">
    <property type="entry name" value="ABC transporter transmembrane region"/>
    <property type="match status" value="1"/>
</dbReference>
<dbReference type="GO" id="GO:0005886">
    <property type="term" value="C:plasma membrane"/>
    <property type="evidence" value="ECO:0007669"/>
    <property type="project" value="UniProtKB-SubCell"/>
</dbReference>
<protein>
    <submittedName>
        <fullName evidence="9">Multidrug ABC transporter permease</fullName>
    </submittedName>
</protein>